<comment type="caution">
    <text evidence="6">The sequence shown here is derived from an EMBL/GenBank/DDBJ whole genome shotgun (WGS) entry which is preliminary data.</text>
</comment>
<evidence type="ECO:0000256" key="3">
    <source>
        <dbReference type="ARBA" id="ARBA00022692"/>
    </source>
</evidence>
<keyword evidence="5" id="KW-0472">Membrane</keyword>
<dbReference type="InterPro" id="IPR007156">
    <property type="entry name" value="MamQ_LemA"/>
</dbReference>
<protein>
    <submittedName>
        <fullName evidence="6">LemA family protein</fullName>
    </submittedName>
</protein>
<organism evidence="6 7">
    <name type="scientific">Reinekea thalattae</name>
    <dbReference type="NCBI Taxonomy" id="2593301"/>
    <lineage>
        <taxon>Bacteria</taxon>
        <taxon>Pseudomonadati</taxon>
        <taxon>Pseudomonadota</taxon>
        <taxon>Gammaproteobacteria</taxon>
        <taxon>Oceanospirillales</taxon>
        <taxon>Saccharospirillaceae</taxon>
        <taxon>Reinekea</taxon>
    </lineage>
</organism>
<accession>A0A5C8Z2R2</accession>
<keyword evidence="3" id="KW-0812">Transmembrane</keyword>
<evidence type="ECO:0000256" key="1">
    <source>
        <dbReference type="ARBA" id="ARBA00004167"/>
    </source>
</evidence>
<dbReference type="PANTHER" id="PTHR34478:SF1">
    <property type="entry name" value="PROTEIN LEMA"/>
    <property type="match status" value="1"/>
</dbReference>
<evidence type="ECO:0000256" key="5">
    <source>
        <dbReference type="ARBA" id="ARBA00023136"/>
    </source>
</evidence>
<dbReference type="OrthoDB" id="9804152at2"/>
<dbReference type="InterPro" id="IPR023353">
    <property type="entry name" value="LemA-like_dom_sf"/>
</dbReference>
<dbReference type="EMBL" id="VKAD01000003">
    <property type="protein sequence ID" value="TXR51539.1"/>
    <property type="molecule type" value="Genomic_DNA"/>
</dbReference>
<dbReference type="Proteomes" id="UP000321764">
    <property type="component" value="Unassembled WGS sequence"/>
</dbReference>
<proteinExistence type="inferred from homology"/>
<gene>
    <name evidence="6" type="ORF">FME95_12850</name>
</gene>
<dbReference type="SUPFAM" id="SSF140478">
    <property type="entry name" value="LemA-like"/>
    <property type="match status" value="1"/>
</dbReference>
<keyword evidence="7" id="KW-1185">Reference proteome</keyword>
<dbReference type="GO" id="GO:0016020">
    <property type="term" value="C:membrane"/>
    <property type="evidence" value="ECO:0007669"/>
    <property type="project" value="UniProtKB-SubCell"/>
</dbReference>
<reference evidence="6 7" key="1">
    <citation type="submission" date="2019-07" db="EMBL/GenBank/DDBJ databases">
        <title>Reinekea sp. strain SSH23 genome sequencing and assembly.</title>
        <authorList>
            <person name="Kim I."/>
        </authorList>
    </citation>
    <scope>NUCLEOTIDE SEQUENCE [LARGE SCALE GENOMIC DNA]</scope>
    <source>
        <strain evidence="6 7">SSH23</strain>
    </source>
</reference>
<dbReference type="Gene3D" id="1.20.1440.20">
    <property type="entry name" value="LemA-like domain"/>
    <property type="match status" value="1"/>
</dbReference>
<evidence type="ECO:0000256" key="2">
    <source>
        <dbReference type="ARBA" id="ARBA00008854"/>
    </source>
</evidence>
<dbReference type="AlphaFoldDB" id="A0A5C8Z2R2"/>
<comment type="similarity">
    <text evidence="2">Belongs to the LemA family.</text>
</comment>
<sequence length="188" mass="21325">MNLIIIAVVAVIVVVWGISIYNKIITSKNTVERAWAGVITQERQKNKILPELEKVVEQHKEFESSVLSDITKLRSMMGELSDSNVDINKLKSVEAQSQKVMSGFQLTVEAYPELKTADLMNNLMKEISEQQENIGAALRLFNQNVELFNSTIEVFPNSIINKHFNKANKIDVFTDSEAEQGFDYKPNF</sequence>
<evidence type="ECO:0000313" key="7">
    <source>
        <dbReference type="Proteomes" id="UP000321764"/>
    </source>
</evidence>
<evidence type="ECO:0000256" key="4">
    <source>
        <dbReference type="ARBA" id="ARBA00022989"/>
    </source>
</evidence>
<name>A0A5C8Z2R2_9GAMM</name>
<evidence type="ECO:0000313" key="6">
    <source>
        <dbReference type="EMBL" id="TXR51539.1"/>
    </source>
</evidence>
<keyword evidence="4" id="KW-1133">Transmembrane helix</keyword>
<comment type="subcellular location">
    <subcellularLocation>
        <location evidence="1">Membrane</location>
        <topology evidence="1">Single-pass membrane protein</topology>
    </subcellularLocation>
</comment>
<dbReference type="PANTHER" id="PTHR34478">
    <property type="entry name" value="PROTEIN LEMA"/>
    <property type="match status" value="1"/>
</dbReference>
<dbReference type="Pfam" id="PF04011">
    <property type="entry name" value="LemA"/>
    <property type="match status" value="1"/>
</dbReference>